<sequence>MKNLKIGIRLGIGFAIVLLLLVAIAAVGSLRLSNLQAEITDIVSDKNVKLSTSNEMISSINLIGMLHRNMLIMRGEQDLRDFAQSTSAERAKLLRNLEALDRLNYSDEGKRQLESIKSTRQAFIGLQQEFEGLIQQRDFDTATAMFSATYRPAFLAYLDALNKFIAYQTALTQQIGGNAEVLAERSVTVLIGLAIAALLVGIGFAIFITRSITRPVGEVSAAAERMARGDFAFDLQSD</sequence>
<organism evidence="6 7">
    <name type="scientific">Thauera mechernichensis</name>
    <dbReference type="NCBI Taxonomy" id="82788"/>
    <lineage>
        <taxon>Bacteria</taxon>
        <taxon>Pseudomonadati</taxon>
        <taxon>Pseudomonadota</taxon>
        <taxon>Betaproteobacteria</taxon>
        <taxon>Rhodocyclales</taxon>
        <taxon>Zoogloeaceae</taxon>
        <taxon>Thauera</taxon>
    </lineage>
</organism>
<dbReference type="Pfam" id="PF00672">
    <property type="entry name" value="HAMP"/>
    <property type="match status" value="1"/>
</dbReference>
<feature type="domain" description="Chemotaxis methyl-accepting receptor HlyB-like 4HB MCP" evidence="5">
    <location>
        <begin position="3"/>
        <end position="180"/>
    </location>
</feature>
<protein>
    <submittedName>
        <fullName evidence="6">MCP four helix bundle domain-containing protein</fullName>
    </submittedName>
</protein>
<dbReference type="InterPro" id="IPR047347">
    <property type="entry name" value="YvaQ-like_sensor"/>
</dbReference>
<comment type="similarity">
    <text evidence="2">Belongs to the methyl-accepting chemotaxis (MCP) protein family.</text>
</comment>
<comment type="caution">
    <text evidence="6">The sequence shown here is derived from an EMBL/GenBank/DDBJ whole genome shotgun (WGS) entry which is preliminary data.</text>
</comment>
<dbReference type="Pfam" id="PF12729">
    <property type="entry name" value="4HB_MCP_1"/>
    <property type="match status" value="1"/>
</dbReference>
<dbReference type="InterPro" id="IPR003660">
    <property type="entry name" value="HAMP_dom"/>
</dbReference>
<dbReference type="CDD" id="cd19411">
    <property type="entry name" value="MCP2201-like_sensor"/>
    <property type="match status" value="1"/>
</dbReference>
<gene>
    <name evidence="6" type="ORF">ACFQ4M_03040</name>
</gene>
<keyword evidence="3" id="KW-0472">Membrane</keyword>
<name>A0ABW3WA80_9RHOO</name>
<dbReference type="PANTHER" id="PTHR43531:SF11">
    <property type="entry name" value="METHYL-ACCEPTING CHEMOTAXIS PROTEIN 3"/>
    <property type="match status" value="1"/>
</dbReference>
<evidence type="ECO:0000256" key="1">
    <source>
        <dbReference type="ARBA" id="ARBA00022500"/>
    </source>
</evidence>
<evidence type="ECO:0000259" key="5">
    <source>
        <dbReference type="Pfam" id="PF12729"/>
    </source>
</evidence>
<evidence type="ECO:0000313" key="6">
    <source>
        <dbReference type="EMBL" id="MFD1262542.1"/>
    </source>
</evidence>
<dbReference type="RefSeq" id="WP_386039689.1">
    <property type="nucleotide sequence ID" value="NZ_JBHTMC010000003.1"/>
</dbReference>
<proteinExistence type="inferred from homology"/>
<reference evidence="7" key="1">
    <citation type="journal article" date="2019" name="Int. J. Syst. Evol. Microbiol.">
        <title>The Global Catalogue of Microorganisms (GCM) 10K type strain sequencing project: providing services to taxonomists for standard genome sequencing and annotation.</title>
        <authorList>
            <consortium name="The Broad Institute Genomics Platform"/>
            <consortium name="The Broad Institute Genome Sequencing Center for Infectious Disease"/>
            <person name="Wu L."/>
            <person name="Ma J."/>
        </authorList>
    </citation>
    <scope>NUCLEOTIDE SEQUENCE [LARGE SCALE GENOMIC DNA]</scope>
    <source>
        <strain evidence="7">CCUG 48884</strain>
    </source>
</reference>
<feature type="transmembrane region" description="Helical" evidence="3">
    <location>
        <begin position="187"/>
        <end position="208"/>
    </location>
</feature>
<keyword evidence="7" id="KW-1185">Reference proteome</keyword>
<dbReference type="EMBL" id="JBHTMC010000003">
    <property type="protein sequence ID" value="MFD1262542.1"/>
    <property type="molecule type" value="Genomic_DNA"/>
</dbReference>
<keyword evidence="3" id="KW-1133">Transmembrane helix</keyword>
<dbReference type="InterPro" id="IPR051310">
    <property type="entry name" value="MCP_chemotaxis"/>
</dbReference>
<evidence type="ECO:0000256" key="3">
    <source>
        <dbReference type="SAM" id="Phobius"/>
    </source>
</evidence>
<accession>A0ABW3WA80</accession>
<evidence type="ECO:0000256" key="2">
    <source>
        <dbReference type="ARBA" id="ARBA00029447"/>
    </source>
</evidence>
<evidence type="ECO:0000259" key="4">
    <source>
        <dbReference type="Pfam" id="PF00672"/>
    </source>
</evidence>
<keyword evidence="1" id="KW-0145">Chemotaxis</keyword>
<dbReference type="Proteomes" id="UP001597158">
    <property type="component" value="Unassembled WGS sequence"/>
</dbReference>
<dbReference type="PANTHER" id="PTHR43531">
    <property type="entry name" value="PROTEIN ICFG"/>
    <property type="match status" value="1"/>
</dbReference>
<feature type="domain" description="HAMP" evidence="4">
    <location>
        <begin position="207"/>
        <end position="232"/>
    </location>
</feature>
<dbReference type="Gene3D" id="6.10.340.10">
    <property type="match status" value="1"/>
</dbReference>
<keyword evidence="3" id="KW-0812">Transmembrane</keyword>
<feature type="non-terminal residue" evidence="6">
    <location>
        <position position="238"/>
    </location>
</feature>
<evidence type="ECO:0000313" key="7">
    <source>
        <dbReference type="Proteomes" id="UP001597158"/>
    </source>
</evidence>
<dbReference type="InterPro" id="IPR024478">
    <property type="entry name" value="HlyB_4HB_MCP"/>
</dbReference>